<comment type="caution">
    <text evidence="1">The sequence shown here is derived from an EMBL/GenBank/DDBJ whole genome shotgun (WGS) entry which is preliminary data.</text>
</comment>
<dbReference type="Proteomes" id="UP001367508">
    <property type="component" value="Unassembled WGS sequence"/>
</dbReference>
<name>A0AAN9QPA9_CANGL</name>
<sequence length="222" mass="25440">MIKDLQTSNLLGVVQVQVEVKHHSVKLFPSTVSICWTYLHPDGFIPKLELHRQADSDPICPRTAKPTNLRICEIQNSSWLDSAAETDFISVFFTQVPGDSQFKQTAYAFLGMVGPEIPQPSTFQALLQTELITFRAIHHQLDRWLTLPRLTEIYLAYSFLPATARVLPQAFYIQEIHPILRLLTYSKSSNFQEHIYWNGRVTVSNKCLFPKGELHLDQQIDS</sequence>
<accession>A0AAN9QPA9</accession>
<evidence type="ECO:0000313" key="2">
    <source>
        <dbReference type="Proteomes" id="UP001367508"/>
    </source>
</evidence>
<keyword evidence="2" id="KW-1185">Reference proteome</keyword>
<protein>
    <submittedName>
        <fullName evidence="1">Uncharacterized protein</fullName>
    </submittedName>
</protein>
<gene>
    <name evidence="1" type="ORF">VNO77_19104</name>
</gene>
<evidence type="ECO:0000313" key="1">
    <source>
        <dbReference type="EMBL" id="KAK7338493.1"/>
    </source>
</evidence>
<organism evidence="1 2">
    <name type="scientific">Canavalia gladiata</name>
    <name type="common">Sword bean</name>
    <name type="synonym">Dolichos gladiatus</name>
    <dbReference type="NCBI Taxonomy" id="3824"/>
    <lineage>
        <taxon>Eukaryota</taxon>
        <taxon>Viridiplantae</taxon>
        <taxon>Streptophyta</taxon>
        <taxon>Embryophyta</taxon>
        <taxon>Tracheophyta</taxon>
        <taxon>Spermatophyta</taxon>
        <taxon>Magnoliopsida</taxon>
        <taxon>eudicotyledons</taxon>
        <taxon>Gunneridae</taxon>
        <taxon>Pentapetalae</taxon>
        <taxon>rosids</taxon>
        <taxon>fabids</taxon>
        <taxon>Fabales</taxon>
        <taxon>Fabaceae</taxon>
        <taxon>Papilionoideae</taxon>
        <taxon>50 kb inversion clade</taxon>
        <taxon>NPAAA clade</taxon>
        <taxon>indigoferoid/millettioid clade</taxon>
        <taxon>Phaseoleae</taxon>
        <taxon>Canavalia</taxon>
    </lineage>
</organism>
<dbReference type="EMBL" id="JAYMYQ010000004">
    <property type="protein sequence ID" value="KAK7338493.1"/>
    <property type="molecule type" value="Genomic_DNA"/>
</dbReference>
<dbReference type="AlphaFoldDB" id="A0AAN9QPA9"/>
<reference evidence="1 2" key="1">
    <citation type="submission" date="2024-01" db="EMBL/GenBank/DDBJ databases">
        <title>The genomes of 5 underutilized Papilionoideae crops provide insights into root nodulation and disease resistanc.</title>
        <authorList>
            <person name="Jiang F."/>
        </authorList>
    </citation>
    <scope>NUCLEOTIDE SEQUENCE [LARGE SCALE GENOMIC DNA]</scope>
    <source>
        <strain evidence="1">LVBAO_FW01</strain>
        <tissue evidence="1">Leaves</tissue>
    </source>
</reference>
<proteinExistence type="predicted"/>